<dbReference type="AlphaFoldDB" id="A0A5K7X2S8"/>
<dbReference type="Proteomes" id="UP000326837">
    <property type="component" value="Chromosome"/>
</dbReference>
<protein>
    <submittedName>
        <fullName evidence="1">Uncharacterized protein</fullName>
    </submittedName>
</protein>
<sequence length="207" mass="22448">MSVAAIGGDTIAQVVVETPAVVEAPVVVEAPTVVETPVVAAPAVIEPVVVSPTYIPVPAPQQEVITPAPSTGGVWVAGHWDRTPDQWVWNQGAWVEPPFSNAYWTPGYWQHQNGQYVWEDAHWAAANQGVVVAKPVAVPEAYEEVVPAAPAASTAMTWQPGHWEWRGTWVWIPGAYVATAVPATTWVNGAWVEGVDGWHWMPGHWQE</sequence>
<gene>
    <name evidence="1" type="ORF">PLANPX_0570</name>
</gene>
<dbReference type="KEGG" id="lpav:PLANPX_0570"/>
<evidence type="ECO:0000313" key="1">
    <source>
        <dbReference type="EMBL" id="BBO30958.1"/>
    </source>
</evidence>
<keyword evidence="2" id="KW-1185">Reference proteome</keyword>
<organism evidence="1 2">
    <name type="scientific">Lacipirellula parvula</name>
    <dbReference type="NCBI Taxonomy" id="2650471"/>
    <lineage>
        <taxon>Bacteria</taxon>
        <taxon>Pseudomonadati</taxon>
        <taxon>Planctomycetota</taxon>
        <taxon>Planctomycetia</taxon>
        <taxon>Pirellulales</taxon>
        <taxon>Lacipirellulaceae</taxon>
        <taxon>Lacipirellula</taxon>
    </lineage>
</organism>
<dbReference type="EMBL" id="AP021861">
    <property type="protein sequence ID" value="BBO30958.1"/>
    <property type="molecule type" value="Genomic_DNA"/>
</dbReference>
<accession>A0A5K7X2S8</accession>
<name>A0A5K7X2S8_9BACT</name>
<dbReference type="InterPro" id="IPR024447">
    <property type="entry name" value="YXWGXW_rpt"/>
</dbReference>
<evidence type="ECO:0000313" key="2">
    <source>
        <dbReference type="Proteomes" id="UP000326837"/>
    </source>
</evidence>
<reference evidence="2" key="1">
    <citation type="submission" date="2019-10" db="EMBL/GenBank/DDBJ databases">
        <title>Lacipirellula parvula gen. nov., sp. nov., representing a lineage of planctomycetes widespread in freshwater anoxic habitats, and description of the family Lacipirellulaceae.</title>
        <authorList>
            <person name="Dedysh S.N."/>
            <person name="Kulichevskaya I.S."/>
            <person name="Beletsky A.V."/>
            <person name="Rakitin A.L."/>
            <person name="Mardanov A.V."/>
            <person name="Ivanova A.A."/>
            <person name="Saltykova V.X."/>
            <person name="Rijpstra W.I.C."/>
            <person name="Sinninghe Damste J.S."/>
            <person name="Ravin N.V."/>
        </authorList>
    </citation>
    <scope>NUCLEOTIDE SEQUENCE [LARGE SCALE GENOMIC DNA]</scope>
    <source>
        <strain evidence="2">PX69</strain>
    </source>
</reference>
<proteinExistence type="predicted"/>
<dbReference type="Pfam" id="PF12779">
    <property type="entry name" value="WXXGXW"/>
    <property type="match status" value="3"/>
</dbReference>